<accession>A0ABV1UY53</accession>
<dbReference type="EMBL" id="JBEPBX010000014">
    <property type="protein sequence ID" value="MER6615161.1"/>
    <property type="molecule type" value="Genomic_DNA"/>
</dbReference>
<dbReference type="Pfam" id="PF00392">
    <property type="entry name" value="GntR"/>
    <property type="match status" value="1"/>
</dbReference>
<comment type="caution">
    <text evidence="6">The sequence shown here is derived from an EMBL/GenBank/DDBJ whole genome shotgun (WGS) entry which is preliminary data.</text>
</comment>
<dbReference type="SUPFAM" id="SSF64288">
    <property type="entry name" value="Chorismate lyase-like"/>
    <property type="match status" value="1"/>
</dbReference>
<dbReference type="Pfam" id="PF07702">
    <property type="entry name" value="UTRA"/>
    <property type="match status" value="1"/>
</dbReference>
<dbReference type="Gene3D" id="1.10.10.10">
    <property type="entry name" value="Winged helix-like DNA-binding domain superfamily/Winged helix DNA-binding domain"/>
    <property type="match status" value="1"/>
</dbReference>
<keyword evidence="3" id="KW-0804">Transcription</keyword>
<dbReference type="CDD" id="cd07377">
    <property type="entry name" value="WHTH_GntR"/>
    <property type="match status" value="1"/>
</dbReference>
<evidence type="ECO:0000256" key="2">
    <source>
        <dbReference type="ARBA" id="ARBA00023125"/>
    </source>
</evidence>
<dbReference type="Gene3D" id="3.40.1410.10">
    <property type="entry name" value="Chorismate lyase-like"/>
    <property type="match status" value="1"/>
</dbReference>
<reference evidence="6 7" key="1">
    <citation type="submission" date="2024-06" db="EMBL/GenBank/DDBJ databases">
        <title>The Natural Products Discovery Center: Release of the First 8490 Sequenced Strains for Exploring Actinobacteria Biosynthetic Diversity.</title>
        <authorList>
            <person name="Kalkreuter E."/>
            <person name="Kautsar S.A."/>
            <person name="Yang D."/>
            <person name="Bader C.D."/>
            <person name="Teijaro C.N."/>
            <person name="Fluegel L."/>
            <person name="Davis C.M."/>
            <person name="Simpson J.R."/>
            <person name="Lauterbach L."/>
            <person name="Steele A.D."/>
            <person name="Gui C."/>
            <person name="Meng S."/>
            <person name="Li G."/>
            <person name="Viehrig K."/>
            <person name="Ye F."/>
            <person name="Su P."/>
            <person name="Kiefer A.F."/>
            <person name="Nichols A."/>
            <person name="Cepeda A.J."/>
            <person name="Yan W."/>
            <person name="Fan B."/>
            <person name="Jiang Y."/>
            <person name="Adhikari A."/>
            <person name="Zheng C.-J."/>
            <person name="Schuster L."/>
            <person name="Cowan T.M."/>
            <person name="Smanski M.J."/>
            <person name="Chevrette M.G."/>
            <person name="De Carvalho L.P.S."/>
            <person name="Shen B."/>
        </authorList>
    </citation>
    <scope>NUCLEOTIDE SEQUENCE [LARGE SCALE GENOMIC DNA]</scope>
    <source>
        <strain evidence="6 7">NPDC000837</strain>
    </source>
</reference>
<dbReference type="RefSeq" id="WP_351976795.1">
    <property type="nucleotide sequence ID" value="NZ_JBEPBX010000014.1"/>
</dbReference>
<dbReference type="InterPro" id="IPR050679">
    <property type="entry name" value="Bact_HTH_transcr_reg"/>
</dbReference>
<dbReference type="SMART" id="SM00866">
    <property type="entry name" value="UTRA"/>
    <property type="match status" value="1"/>
</dbReference>
<feature type="region of interest" description="Disordered" evidence="4">
    <location>
        <begin position="78"/>
        <end position="102"/>
    </location>
</feature>
<dbReference type="InterPro" id="IPR000524">
    <property type="entry name" value="Tscrpt_reg_HTH_GntR"/>
</dbReference>
<dbReference type="InterPro" id="IPR036390">
    <property type="entry name" value="WH_DNA-bd_sf"/>
</dbReference>
<evidence type="ECO:0000313" key="6">
    <source>
        <dbReference type="EMBL" id="MER6615161.1"/>
    </source>
</evidence>
<keyword evidence="2" id="KW-0238">DNA-binding</keyword>
<evidence type="ECO:0000313" key="7">
    <source>
        <dbReference type="Proteomes" id="UP001445472"/>
    </source>
</evidence>
<feature type="domain" description="HTH gntR-type" evidence="5">
    <location>
        <begin position="2"/>
        <end position="70"/>
    </location>
</feature>
<dbReference type="SMART" id="SM00345">
    <property type="entry name" value="HTH_GNTR"/>
    <property type="match status" value="1"/>
</dbReference>
<gene>
    <name evidence="6" type="ORF">ABT276_17685</name>
</gene>
<evidence type="ECO:0000256" key="3">
    <source>
        <dbReference type="ARBA" id="ARBA00023163"/>
    </source>
</evidence>
<dbReference type="InterPro" id="IPR011663">
    <property type="entry name" value="UTRA"/>
</dbReference>
<organism evidence="6 7">
    <name type="scientific">Streptomyces xantholiticus</name>
    <dbReference type="NCBI Taxonomy" id="68285"/>
    <lineage>
        <taxon>Bacteria</taxon>
        <taxon>Bacillati</taxon>
        <taxon>Actinomycetota</taxon>
        <taxon>Actinomycetes</taxon>
        <taxon>Kitasatosporales</taxon>
        <taxon>Streptomycetaceae</taxon>
        <taxon>Streptomyces</taxon>
    </lineage>
</organism>
<evidence type="ECO:0000256" key="4">
    <source>
        <dbReference type="SAM" id="MobiDB-lite"/>
    </source>
</evidence>
<evidence type="ECO:0000256" key="1">
    <source>
        <dbReference type="ARBA" id="ARBA00023015"/>
    </source>
</evidence>
<dbReference type="Proteomes" id="UP001445472">
    <property type="component" value="Unassembled WGS sequence"/>
</dbReference>
<dbReference type="InterPro" id="IPR036388">
    <property type="entry name" value="WH-like_DNA-bd_sf"/>
</dbReference>
<sequence>MAKQYERIADQLRQRIRAGELEPGQRLPAETALAKEYKTSLPTMRDALGLLLSEGLIDKKHGVGNFVRKPRKLVRRDNARHQWEKDRARAAETERQATGATERDTGLTISDLSFHATYSEVPADEDLAAHFGVPVGTRLVERVYRTNHREEASPFNIVRSYLVHDVVAANPDLLDPSKEPWPGGTQNQLHTIGIELDRIVERVTARPPTVEETEELGLQGGVAVVVLRKTSIDTSGRVVEVSDVTMPGDRTELIFTTTLDRW</sequence>
<protein>
    <submittedName>
        <fullName evidence="6">GntR family transcriptional regulator</fullName>
    </submittedName>
</protein>
<dbReference type="InterPro" id="IPR028978">
    <property type="entry name" value="Chorismate_lyase_/UTRA_dom_sf"/>
</dbReference>
<evidence type="ECO:0000259" key="5">
    <source>
        <dbReference type="PROSITE" id="PS50949"/>
    </source>
</evidence>
<proteinExistence type="predicted"/>
<dbReference type="PANTHER" id="PTHR44846:SF17">
    <property type="entry name" value="GNTR-FAMILY TRANSCRIPTIONAL REGULATOR"/>
    <property type="match status" value="1"/>
</dbReference>
<keyword evidence="7" id="KW-1185">Reference proteome</keyword>
<dbReference type="PANTHER" id="PTHR44846">
    <property type="entry name" value="MANNOSYL-D-GLYCERATE TRANSPORT/METABOLISM SYSTEM REPRESSOR MNGR-RELATED"/>
    <property type="match status" value="1"/>
</dbReference>
<name>A0ABV1UY53_9ACTN</name>
<dbReference type="SUPFAM" id="SSF46785">
    <property type="entry name" value="Winged helix' DNA-binding domain"/>
    <property type="match status" value="1"/>
</dbReference>
<dbReference type="PROSITE" id="PS50949">
    <property type="entry name" value="HTH_GNTR"/>
    <property type="match status" value="1"/>
</dbReference>
<keyword evidence="1" id="KW-0805">Transcription regulation</keyword>